<reference evidence="1 2" key="1">
    <citation type="submission" date="2018-04" db="EMBL/GenBank/DDBJ databases">
        <title>Adhaeribacter sp. HMF7616 genome sequencing and assembly.</title>
        <authorList>
            <person name="Kang H."/>
            <person name="Kang J."/>
            <person name="Cha I."/>
            <person name="Kim H."/>
            <person name="Joh K."/>
        </authorList>
    </citation>
    <scope>NUCLEOTIDE SEQUENCE [LARGE SCALE GENOMIC DNA]</scope>
    <source>
        <strain evidence="1 2">HMF7616</strain>
    </source>
</reference>
<comment type="caution">
    <text evidence="1">The sequence shown here is derived from an EMBL/GenBank/DDBJ whole genome shotgun (WGS) entry which is preliminary data.</text>
</comment>
<dbReference type="Proteomes" id="UP000253919">
    <property type="component" value="Unassembled WGS sequence"/>
</dbReference>
<dbReference type="Gene3D" id="2.60.120.10">
    <property type="entry name" value="Jelly Rolls"/>
    <property type="match status" value="1"/>
</dbReference>
<protein>
    <recommendedName>
        <fullName evidence="3">Cyclic nucleotide-binding domain-containing protein</fullName>
    </recommendedName>
</protein>
<organism evidence="1 2">
    <name type="scientific">Adhaeribacter pallidiroseus</name>
    <dbReference type="NCBI Taxonomy" id="2072847"/>
    <lineage>
        <taxon>Bacteria</taxon>
        <taxon>Pseudomonadati</taxon>
        <taxon>Bacteroidota</taxon>
        <taxon>Cytophagia</taxon>
        <taxon>Cytophagales</taxon>
        <taxon>Hymenobacteraceae</taxon>
        <taxon>Adhaeribacter</taxon>
    </lineage>
</organism>
<sequence>MVLTITKPQLDLLYRESPIFESLGRILAERSVQAASARAASLASNKPEERYLTLLEQNPTLFQRVPQKYIASMLGISPESLSRIRKRILTPVKS</sequence>
<proteinExistence type="predicted"/>
<dbReference type="EMBL" id="QASA01000001">
    <property type="protein sequence ID" value="RDC63645.1"/>
    <property type="molecule type" value="Genomic_DNA"/>
</dbReference>
<dbReference type="AlphaFoldDB" id="A0A369QJ62"/>
<name>A0A369QJ62_9BACT</name>
<evidence type="ECO:0000313" key="1">
    <source>
        <dbReference type="EMBL" id="RDC63645.1"/>
    </source>
</evidence>
<keyword evidence="2" id="KW-1185">Reference proteome</keyword>
<dbReference type="OrthoDB" id="680421at2"/>
<dbReference type="InterPro" id="IPR014710">
    <property type="entry name" value="RmlC-like_jellyroll"/>
</dbReference>
<gene>
    <name evidence="1" type="ORF">AHMF7616_02250</name>
</gene>
<evidence type="ECO:0008006" key="3">
    <source>
        <dbReference type="Google" id="ProtNLM"/>
    </source>
</evidence>
<accession>A0A369QJ62</accession>
<evidence type="ECO:0000313" key="2">
    <source>
        <dbReference type="Proteomes" id="UP000253919"/>
    </source>
</evidence>
<dbReference type="RefSeq" id="WP_115372909.1">
    <property type="nucleotide sequence ID" value="NZ_QASA01000001.1"/>
</dbReference>